<reference evidence="2" key="1">
    <citation type="submission" date="2021-10" db="EMBL/GenBank/DDBJ databases">
        <authorList>
            <person name="Piombo E."/>
        </authorList>
    </citation>
    <scope>NUCLEOTIDE SEQUENCE</scope>
</reference>
<evidence type="ECO:0000313" key="3">
    <source>
        <dbReference type="Proteomes" id="UP000696573"/>
    </source>
</evidence>
<sequence length="175" mass="19503">MNNYSGRGGRGTFKLSNATLEKKLTLALESYRNLVESFGQMTTLNALLELFEEGPLGPGVLGSPGQRSVASAIHTAASETPNNLSLMHKSLSSTPRRAEAAETRSSLRDDQHPQFHDQGPQVQAQQLNVQHPQFHDQKPRFNDQQAGTWVAWRPRGVDDPWADEVEEMGRRIEEL</sequence>
<evidence type="ECO:0000256" key="1">
    <source>
        <dbReference type="SAM" id="MobiDB-lite"/>
    </source>
</evidence>
<proteinExistence type="predicted"/>
<dbReference type="EMBL" id="CABFNQ020000444">
    <property type="protein sequence ID" value="CAH0015255.1"/>
    <property type="molecule type" value="Genomic_DNA"/>
</dbReference>
<protein>
    <submittedName>
        <fullName evidence="2">Uncharacterized protein</fullName>
    </submittedName>
</protein>
<dbReference type="AlphaFoldDB" id="A0A9N9V1T8"/>
<accession>A0A9N9V1T8</accession>
<name>A0A9N9V1T8_9HYPO</name>
<dbReference type="Proteomes" id="UP000696573">
    <property type="component" value="Unassembled WGS sequence"/>
</dbReference>
<comment type="caution">
    <text evidence="2">The sequence shown here is derived from an EMBL/GenBank/DDBJ whole genome shotgun (WGS) entry which is preliminary data.</text>
</comment>
<gene>
    <name evidence="2" type="ORF">CRHIZ90672A_00001099</name>
</gene>
<feature type="region of interest" description="Disordered" evidence="1">
    <location>
        <begin position="80"/>
        <end position="121"/>
    </location>
</feature>
<organism evidence="2 3">
    <name type="scientific">Clonostachys rhizophaga</name>
    <dbReference type="NCBI Taxonomy" id="160324"/>
    <lineage>
        <taxon>Eukaryota</taxon>
        <taxon>Fungi</taxon>
        <taxon>Dikarya</taxon>
        <taxon>Ascomycota</taxon>
        <taxon>Pezizomycotina</taxon>
        <taxon>Sordariomycetes</taxon>
        <taxon>Hypocreomycetidae</taxon>
        <taxon>Hypocreales</taxon>
        <taxon>Bionectriaceae</taxon>
        <taxon>Clonostachys</taxon>
    </lineage>
</organism>
<feature type="compositionally biased region" description="Basic and acidic residues" evidence="1">
    <location>
        <begin position="96"/>
        <end position="115"/>
    </location>
</feature>
<keyword evidence="3" id="KW-1185">Reference proteome</keyword>
<evidence type="ECO:0000313" key="2">
    <source>
        <dbReference type="EMBL" id="CAH0015255.1"/>
    </source>
</evidence>
<feature type="compositionally biased region" description="Polar residues" evidence="1">
    <location>
        <begin position="80"/>
        <end position="95"/>
    </location>
</feature>